<accession>A0A0F9CMS7</accession>
<name>A0A0F9CMS7_9ZZZZ</name>
<dbReference type="EMBL" id="LAZR01045835">
    <property type="protein sequence ID" value="KKK97926.1"/>
    <property type="molecule type" value="Genomic_DNA"/>
</dbReference>
<dbReference type="AlphaFoldDB" id="A0A0F9CMS7"/>
<proteinExistence type="predicted"/>
<sequence length="106" mass="12256">MRTGDRDLYLQGEAMSRITMDVDQIHWPKDPVYTGESNPALDYLKFLKKPKGSPYVGMGRRHEDQHWVAQLSAHVWVSGWITSYFLTGDQRGLEVAELTGEQYLKR</sequence>
<evidence type="ECO:0000313" key="1">
    <source>
        <dbReference type="EMBL" id="KKK97926.1"/>
    </source>
</evidence>
<protein>
    <submittedName>
        <fullName evidence="1">Uncharacterized protein</fullName>
    </submittedName>
</protein>
<gene>
    <name evidence="1" type="ORF">LCGC14_2647890</name>
</gene>
<organism evidence="1">
    <name type="scientific">marine sediment metagenome</name>
    <dbReference type="NCBI Taxonomy" id="412755"/>
    <lineage>
        <taxon>unclassified sequences</taxon>
        <taxon>metagenomes</taxon>
        <taxon>ecological metagenomes</taxon>
    </lineage>
</organism>
<feature type="non-terminal residue" evidence="1">
    <location>
        <position position="106"/>
    </location>
</feature>
<comment type="caution">
    <text evidence="1">The sequence shown here is derived from an EMBL/GenBank/DDBJ whole genome shotgun (WGS) entry which is preliminary data.</text>
</comment>
<reference evidence="1" key="1">
    <citation type="journal article" date="2015" name="Nature">
        <title>Complex archaea that bridge the gap between prokaryotes and eukaryotes.</title>
        <authorList>
            <person name="Spang A."/>
            <person name="Saw J.H."/>
            <person name="Jorgensen S.L."/>
            <person name="Zaremba-Niedzwiedzka K."/>
            <person name="Martijn J."/>
            <person name="Lind A.E."/>
            <person name="van Eijk R."/>
            <person name="Schleper C."/>
            <person name="Guy L."/>
            <person name="Ettema T.J."/>
        </authorList>
    </citation>
    <scope>NUCLEOTIDE SEQUENCE</scope>
</reference>